<name>A0A2K3NF95_TRIPR</name>
<evidence type="ECO:0000313" key="1">
    <source>
        <dbReference type="EMBL" id="PNY01701.1"/>
    </source>
</evidence>
<accession>A0A2K3NF95</accession>
<organism evidence="1 2">
    <name type="scientific">Trifolium pratense</name>
    <name type="common">Red clover</name>
    <dbReference type="NCBI Taxonomy" id="57577"/>
    <lineage>
        <taxon>Eukaryota</taxon>
        <taxon>Viridiplantae</taxon>
        <taxon>Streptophyta</taxon>
        <taxon>Embryophyta</taxon>
        <taxon>Tracheophyta</taxon>
        <taxon>Spermatophyta</taxon>
        <taxon>Magnoliopsida</taxon>
        <taxon>eudicotyledons</taxon>
        <taxon>Gunneridae</taxon>
        <taxon>Pentapetalae</taxon>
        <taxon>rosids</taxon>
        <taxon>fabids</taxon>
        <taxon>Fabales</taxon>
        <taxon>Fabaceae</taxon>
        <taxon>Papilionoideae</taxon>
        <taxon>50 kb inversion clade</taxon>
        <taxon>NPAAA clade</taxon>
        <taxon>Hologalegina</taxon>
        <taxon>IRL clade</taxon>
        <taxon>Trifolieae</taxon>
        <taxon>Trifolium</taxon>
    </lineage>
</organism>
<sequence length="67" mass="7535">MSVNKTVPPEQTDRQRYKTVPSLIADVETTVELVLKISQCNINVNPQKIRFPVVVVDCSCVGFLLIF</sequence>
<reference evidence="1 2" key="2">
    <citation type="journal article" date="2017" name="Front. Plant Sci.">
        <title>Gene Classification and Mining of Molecular Markers Useful in Red Clover (Trifolium pratense) Breeding.</title>
        <authorList>
            <person name="Istvanek J."/>
            <person name="Dluhosova J."/>
            <person name="Dluhos P."/>
            <person name="Patkova L."/>
            <person name="Nedelnik J."/>
            <person name="Repkova J."/>
        </authorList>
    </citation>
    <scope>NUCLEOTIDE SEQUENCE [LARGE SCALE GENOMIC DNA]</scope>
    <source>
        <strain evidence="2">cv. Tatra</strain>
        <tissue evidence="1">Young leaves</tissue>
    </source>
</reference>
<dbReference type="Proteomes" id="UP000236291">
    <property type="component" value="Unassembled WGS sequence"/>
</dbReference>
<protein>
    <submittedName>
        <fullName evidence="1">Uncharacterized protein</fullName>
    </submittedName>
</protein>
<dbReference type="EMBL" id="ASHM01020438">
    <property type="protein sequence ID" value="PNY01701.1"/>
    <property type="molecule type" value="Genomic_DNA"/>
</dbReference>
<comment type="caution">
    <text evidence="1">The sequence shown here is derived from an EMBL/GenBank/DDBJ whole genome shotgun (WGS) entry which is preliminary data.</text>
</comment>
<proteinExistence type="predicted"/>
<gene>
    <name evidence="1" type="ORF">L195_g025002</name>
</gene>
<dbReference type="AlphaFoldDB" id="A0A2K3NF95"/>
<reference evidence="1 2" key="1">
    <citation type="journal article" date="2014" name="Am. J. Bot.">
        <title>Genome assembly and annotation for red clover (Trifolium pratense; Fabaceae).</title>
        <authorList>
            <person name="Istvanek J."/>
            <person name="Jaros M."/>
            <person name="Krenek A."/>
            <person name="Repkova J."/>
        </authorList>
    </citation>
    <scope>NUCLEOTIDE SEQUENCE [LARGE SCALE GENOMIC DNA]</scope>
    <source>
        <strain evidence="2">cv. Tatra</strain>
        <tissue evidence="1">Young leaves</tissue>
    </source>
</reference>
<evidence type="ECO:0000313" key="2">
    <source>
        <dbReference type="Proteomes" id="UP000236291"/>
    </source>
</evidence>